<dbReference type="InterPro" id="IPR036527">
    <property type="entry name" value="SCP2_sterol-bd_dom_sf"/>
</dbReference>
<reference evidence="5 6" key="1">
    <citation type="submission" date="2019-09" db="EMBL/GenBank/DDBJ databases">
        <title>Screening of Novel Bioactive Compounds from Soil-Associated.</title>
        <authorList>
            <person name="Gong X."/>
        </authorList>
    </citation>
    <scope>NUCLEOTIDE SEQUENCE [LARGE SCALE GENOMIC DNA]</scope>
    <source>
        <strain evidence="5 6">Gxj-6</strain>
    </source>
</reference>
<dbReference type="PROSITE" id="PS51118">
    <property type="entry name" value="HTH_HXLR"/>
    <property type="match status" value="1"/>
</dbReference>
<dbReference type="InterPro" id="IPR036388">
    <property type="entry name" value="WH-like_DNA-bd_sf"/>
</dbReference>
<dbReference type="GO" id="GO:0003677">
    <property type="term" value="F:DNA binding"/>
    <property type="evidence" value="ECO:0007669"/>
    <property type="project" value="UniProtKB-KW"/>
</dbReference>
<dbReference type="InterPro" id="IPR002577">
    <property type="entry name" value="HTH_HxlR"/>
</dbReference>
<sequence length="216" mass="23797">MTTARTYGDPCAAARALDLLGERWALMIVRDLLFGPKRYSDLQSGLPNASPTVLSQRLRDLEEGGVIRRRKLGPPARAWVYELTEWGDDLEPILVHLGRWGRHSPRKETTTPLGTDSLMLAMKSHLDPAPLGDLDATFLVDVGEDVFTLRMSGGELAIRRGEPDRWDAALRTDPAALKALVIDQKPTGQAGDRLEITGDRAALQRLLDALHTGDQT</sequence>
<gene>
    <name evidence="5" type="ORF">F5972_01365</name>
</gene>
<protein>
    <submittedName>
        <fullName evidence="5">Transcriptional regulator</fullName>
    </submittedName>
</protein>
<feature type="domain" description="HTH hxlR-type" evidence="4">
    <location>
        <begin position="11"/>
        <end position="109"/>
    </location>
</feature>
<name>A0A5J5KB55_9ACTN</name>
<evidence type="ECO:0000313" key="5">
    <source>
        <dbReference type="EMBL" id="KAA9381513.1"/>
    </source>
</evidence>
<dbReference type="InterPro" id="IPR036390">
    <property type="entry name" value="WH_DNA-bd_sf"/>
</dbReference>
<dbReference type="SUPFAM" id="SSF46785">
    <property type="entry name" value="Winged helix' DNA-binding domain"/>
    <property type="match status" value="1"/>
</dbReference>
<dbReference type="Pfam" id="PF01638">
    <property type="entry name" value="HxlR"/>
    <property type="match status" value="1"/>
</dbReference>
<accession>A0A5J5KB55</accession>
<dbReference type="Gene3D" id="1.10.10.10">
    <property type="entry name" value="Winged helix-like DNA-binding domain superfamily/Winged helix DNA-binding domain"/>
    <property type="match status" value="1"/>
</dbReference>
<dbReference type="Gene3D" id="3.30.1050.10">
    <property type="entry name" value="SCP2 sterol-binding domain"/>
    <property type="match status" value="1"/>
</dbReference>
<keyword evidence="1" id="KW-0805">Transcription regulation</keyword>
<evidence type="ECO:0000256" key="3">
    <source>
        <dbReference type="ARBA" id="ARBA00023163"/>
    </source>
</evidence>
<evidence type="ECO:0000256" key="1">
    <source>
        <dbReference type="ARBA" id="ARBA00023015"/>
    </source>
</evidence>
<dbReference type="AlphaFoldDB" id="A0A5J5KB55"/>
<keyword evidence="2" id="KW-0238">DNA-binding</keyword>
<dbReference type="EMBL" id="VYTZ01000001">
    <property type="protein sequence ID" value="KAA9381513.1"/>
    <property type="molecule type" value="Genomic_DNA"/>
</dbReference>
<dbReference type="PANTHER" id="PTHR33204:SF18">
    <property type="entry name" value="TRANSCRIPTIONAL REGULATORY PROTEIN"/>
    <property type="match status" value="1"/>
</dbReference>
<keyword evidence="3" id="KW-0804">Transcription</keyword>
<dbReference type="RefSeq" id="WP_150930258.1">
    <property type="nucleotide sequence ID" value="NZ_VYTZ01000001.1"/>
</dbReference>
<dbReference type="Pfam" id="PF14864">
    <property type="entry name" value="Alkyl_sulf_C"/>
    <property type="match status" value="1"/>
</dbReference>
<dbReference type="InterPro" id="IPR011991">
    <property type="entry name" value="ArsR-like_HTH"/>
</dbReference>
<organism evidence="5 6">
    <name type="scientific">Microbispora cellulosiformans</name>
    <dbReference type="NCBI Taxonomy" id="2614688"/>
    <lineage>
        <taxon>Bacteria</taxon>
        <taxon>Bacillati</taxon>
        <taxon>Actinomycetota</taxon>
        <taxon>Actinomycetes</taxon>
        <taxon>Streptosporangiales</taxon>
        <taxon>Streptosporangiaceae</taxon>
        <taxon>Microbispora</taxon>
    </lineage>
</organism>
<keyword evidence="6" id="KW-1185">Reference proteome</keyword>
<proteinExistence type="predicted"/>
<dbReference type="Proteomes" id="UP000327011">
    <property type="component" value="Unassembled WGS sequence"/>
</dbReference>
<dbReference type="CDD" id="cd00090">
    <property type="entry name" value="HTH_ARSR"/>
    <property type="match status" value="1"/>
</dbReference>
<evidence type="ECO:0000256" key="2">
    <source>
        <dbReference type="ARBA" id="ARBA00023125"/>
    </source>
</evidence>
<evidence type="ECO:0000313" key="6">
    <source>
        <dbReference type="Proteomes" id="UP000327011"/>
    </source>
</evidence>
<dbReference type="InterPro" id="IPR029229">
    <property type="entry name" value="Alkyl_sulf_C"/>
</dbReference>
<comment type="caution">
    <text evidence="5">The sequence shown here is derived from an EMBL/GenBank/DDBJ whole genome shotgun (WGS) entry which is preliminary data.</text>
</comment>
<dbReference type="PANTHER" id="PTHR33204">
    <property type="entry name" value="TRANSCRIPTIONAL REGULATOR, MARR FAMILY"/>
    <property type="match status" value="1"/>
</dbReference>
<dbReference type="SUPFAM" id="SSF55718">
    <property type="entry name" value="SCP-like"/>
    <property type="match status" value="1"/>
</dbReference>
<evidence type="ECO:0000259" key="4">
    <source>
        <dbReference type="PROSITE" id="PS51118"/>
    </source>
</evidence>